<dbReference type="Pfam" id="PF03406">
    <property type="entry name" value="Phage_fiber_2"/>
    <property type="match status" value="1"/>
</dbReference>
<dbReference type="Gene3D" id="2.60.40.3940">
    <property type="match status" value="1"/>
</dbReference>
<dbReference type="Proteomes" id="UP001193920">
    <property type="component" value="Unassembled WGS sequence"/>
</dbReference>
<proteinExistence type="predicted"/>
<dbReference type="AlphaFoldDB" id="A0AAW3YYZ9"/>
<reference evidence="2" key="1">
    <citation type="submission" date="2020-09" db="EMBL/GenBank/DDBJ databases">
        <authorList>
            <person name="Palma L."/>
            <person name="Caballero P."/>
            <person name="Berry C."/>
            <person name="Del Valle E."/>
        </authorList>
    </citation>
    <scope>NUCLEOTIDE SEQUENCE</scope>
    <source>
        <strain evidence="2">M</strain>
    </source>
</reference>
<name>A0AAW3YYZ9_9GAMM</name>
<evidence type="ECO:0000313" key="2">
    <source>
        <dbReference type="EMBL" id="MBD2802041.1"/>
    </source>
</evidence>
<protein>
    <submittedName>
        <fullName evidence="2">Tail fiber protein</fullName>
    </submittedName>
</protein>
<organism evidence="2">
    <name type="scientific">Xenorhabdus szentirmaii</name>
    <dbReference type="NCBI Taxonomy" id="290112"/>
    <lineage>
        <taxon>Bacteria</taxon>
        <taxon>Pseudomonadati</taxon>
        <taxon>Pseudomonadota</taxon>
        <taxon>Gammaproteobacteria</taxon>
        <taxon>Enterobacterales</taxon>
        <taxon>Morganellaceae</taxon>
        <taxon>Xenorhabdus</taxon>
    </lineage>
</organism>
<reference evidence="2" key="2">
    <citation type="journal article" date="2024" name="Toxins">
        <title>Genome Sequence Analysis of Native Xenorhabdus Strains Isolated from Entomopathogenic Nematodes in Argentina.</title>
        <authorList>
            <person name="Palma L."/>
            <person name="Frizzo L."/>
            <person name="Kaiser S."/>
            <person name="Berry C."/>
            <person name="Caballero P."/>
            <person name="Bode H.B."/>
            <person name="Del Valle E.E."/>
        </authorList>
    </citation>
    <scope>NUCLEOTIDE SEQUENCE</scope>
    <source>
        <strain evidence="2">M</strain>
    </source>
</reference>
<dbReference type="GO" id="GO:0019062">
    <property type="term" value="P:virion attachment to host cell"/>
    <property type="evidence" value="ECO:0007669"/>
    <property type="project" value="InterPro"/>
</dbReference>
<dbReference type="RefSeq" id="WP_323862949.1">
    <property type="nucleotide sequence ID" value="NZ_JACXBC010000159.1"/>
</dbReference>
<dbReference type="GO" id="GO:0046718">
    <property type="term" value="P:symbiont entry into host cell"/>
    <property type="evidence" value="ECO:0007669"/>
    <property type="project" value="InterPro"/>
</dbReference>
<feature type="domain" description="Putative tail fiber protein gp53-like C-terminal" evidence="1">
    <location>
        <begin position="146"/>
        <end position="241"/>
    </location>
</feature>
<gene>
    <name evidence="2" type="ORF">ID854_16765</name>
</gene>
<comment type="caution">
    <text evidence="2">The sequence shown here is derived from an EMBL/GenBank/DDBJ whole genome shotgun (WGS) entry which is preliminary data.</text>
</comment>
<dbReference type="Pfam" id="PF21882">
    <property type="entry name" value="Gp53-like_C"/>
    <property type="match status" value="1"/>
</dbReference>
<dbReference type="InterPro" id="IPR054075">
    <property type="entry name" value="Gp53-like_C"/>
</dbReference>
<dbReference type="EMBL" id="JACXBF010000442">
    <property type="protein sequence ID" value="MBD2802041.1"/>
    <property type="molecule type" value="Genomic_DNA"/>
</dbReference>
<accession>A0AAW3YYZ9</accession>
<dbReference type="InterPro" id="IPR005068">
    <property type="entry name" value="Phage_lambda_Stf-r2"/>
</dbReference>
<evidence type="ECO:0000259" key="1">
    <source>
        <dbReference type="Pfam" id="PF21882"/>
    </source>
</evidence>
<sequence length="241" mass="26646">MSTQDNKPDTQISDEDEFVVLPTRKYVKDAIHYHALGRGHPDATLKDKGFVVLNNDFGSDSETTAATPKAVKAAYDLANMANQNAVNANNNANARLEKNQNGGDIPDKKEFVKNLGLSEIVYKTVGNGPNQIPDMSFFTSGPNWFKMPDGRIIQYGTAWFSRENVGYFYADAHFPIPFPNELSCMFVTLWGVSSPSTSLFHLASDMNSKTWAAIPMRRPTNAAELPNIPTTQSAMWLAIGY</sequence>